<keyword evidence="3" id="KW-0964">Secreted</keyword>
<dbReference type="CDD" id="cd22778">
    <property type="entry name" value="DPBB_CEPL-like"/>
    <property type="match status" value="1"/>
</dbReference>
<dbReference type="InterPro" id="IPR036908">
    <property type="entry name" value="RlpA-like_sf"/>
</dbReference>
<evidence type="ECO:0000256" key="4">
    <source>
        <dbReference type="SAM" id="SignalP"/>
    </source>
</evidence>
<feature type="chain" id="PRO_5025341314" description="Asp f 13-like protein" evidence="4">
    <location>
        <begin position="17"/>
        <end position="136"/>
    </location>
</feature>
<accession>A0A6A7BDT0</accession>
<evidence type="ECO:0008006" key="7">
    <source>
        <dbReference type="Google" id="ProtNLM"/>
    </source>
</evidence>
<evidence type="ECO:0000256" key="2">
    <source>
        <dbReference type="ARBA" id="ARBA00010421"/>
    </source>
</evidence>
<dbReference type="Gene3D" id="2.40.40.10">
    <property type="entry name" value="RlpA-like domain"/>
    <property type="match status" value="1"/>
</dbReference>
<evidence type="ECO:0000256" key="1">
    <source>
        <dbReference type="ARBA" id="ARBA00004613"/>
    </source>
</evidence>
<protein>
    <recommendedName>
        <fullName evidence="7">Asp f 13-like protein</fullName>
    </recommendedName>
</protein>
<comment type="subcellular location">
    <subcellularLocation>
        <location evidence="1">Secreted</location>
    </subcellularLocation>
</comment>
<feature type="signal peptide" evidence="4">
    <location>
        <begin position="1"/>
        <end position="16"/>
    </location>
</feature>
<dbReference type="EMBL" id="MU006298">
    <property type="protein sequence ID" value="KAF2852625.1"/>
    <property type="molecule type" value="Genomic_DNA"/>
</dbReference>
<dbReference type="Proteomes" id="UP000799423">
    <property type="component" value="Unassembled WGS sequence"/>
</dbReference>
<comment type="similarity">
    <text evidence="2">Belongs to the cerato-platanin family.</text>
</comment>
<evidence type="ECO:0000313" key="5">
    <source>
        <dbReference type="EMBL" id="KAF2852625.1"/>
    </source>
</evidence>
<sequence length="136" mass="14069">MKFSVAALGFASLASAISVSYDTGYDDAGRSLGVVSCSDGANGLITKHGWQTQGAVPSFPHIGGYVGVEGWNSAQCGTCYGVTYNGKTVYILAVDHTANGFNIAKAAMDELTNNQAAQLGRIEAQYAQVATSNCGF</sequence>
<organism evidence="5 6">
    <name type="scientific">Plenodomus tracheiphilus IPT5</name>
    <dbReference type="NCBI Taxonomy" id="1408161"/>
    <lineage>
        <taxon>Eukaryota</taxon>
        <taxon>Fungi</taxon>
        <taxon>Dikarya</taxon>
        <taxon>Ascomycota</taxon>
        <taxon>Pezizomycotina</taxon>
        <taxon>Dothideomycetes</taxon>
        <taxon>Pleosporomycetidae</taxon>
        <taxon>Pleosporales</taxon>
        <taxon>Pleosporineae</taxon>
        <taxon>Leptosphaeriaceae</taxon>
        <taxon>Plenodomus</taxon>
    </lineage>
</organism>
<keyword evidence="6" id="KW-1185">Reference proteome</keyword>
<dbReference type="Pfam" id="PF07249">
    <property type="entry name" value="Cerato-platanin"/>
    <property type="match status" value="1"/>
</dbReference>
<dbReference type="GO" id="GO:0005576">
    <property type="term" value="C:extracellular region"/>
    <property type="evidence" value="ECO:0007669"/>
    <property type="project" value="UniProtKB-SubCell"/>
</dbReference>
<name>A0A6A7BDT0_9PLEO</name>
<dbReference type="InterPro" id="IPR010829">
    <property type="entry name" value="Cerato-platanin"/>
</dbReference>
<evidence type="ECO:0000313" key="6">
    <source>
        <dbReference type="Proteomes" id="UP000799423"/>
    </source>
</evidence>
<keyword evidence="4" id="KW-0732">Signal</keyword>
<proteinExistence type="inferred from homology"/>
<dbReference type="OrthoDB" id="4898945at2759"/>
<dbReference type="AlphaFoldDB" id="A0A6A7BDT0"/>
<gene>
    <name evidence="5" type="ORF">T440DRAFT_31940</name>
</gene>
<dbReference type="SUPFAM" id="SSF50685">
    <property type="entry name" value="Barwin-like endoglucanases"/>
    <property type="match status" value="1"/>
</dbReference>
<reference evidence="5" key="1">
    <citation type="submission" date="2020-01" db="EMBL/GenBank/DDBJ databases">
        <authorList>
            <consortium name="DOE Joint Genome Institute"/>
            <person name="Haridas S."/>
            <person name="Albert R."/>
            <person name="Binder M."/>
            <person name="Bloem J."/>
            <person name="Labutti K."/>
            <person name="Salamov A."/>
            <person name="Andreopoulos B."/>
            <person name="Baker S.E."/>
            <person name="Barry K."/>
            <person name="Bills G."/>
            <person name="Bluhm B.H."/>
            <person name="Cannon C."/>
            <person name="Castanera R."/>
            <person name="Culley D.E."/>
            <person name="Daum C."/>
            <person name="Ezra D."/>
            <person name="Gonzalez J.B."/>
            <person name="Henrissat B."/>
            <person name="Kuo A."/>
            <person name="Liang C."/>
            <person name="Lipzen A."/>
            <person name="Lutzoni F."/>
            <person name="Magnuson J."/>
            <person name="Mondo S."/>
            <person name="Nolan M."/>
            <person name="Ohm R."/>
            <person name="Pangilinan J."/>
            <person name="Park H.-J."/>
            <person name="Ramirez L."/>
            <person name="Alfaro M."/>
            <person name="Sun H."/>
            <person name="Tritt A."/>
            <person name="Yoshinaga Y."/>
            <person name="Zwiers L.-H."/>
            <person name="Turgeon B.G."/>
            <person name="Goodwin S.B."/>
            <person name="Spatafora J.W."/>
            <person name="Crous P.W."/>
            <person name="Grigoriev I.V."/>
        </authorList>
    </citation>
    <scope>NUCLEOTIDE SEQUENCE</scope>
    <source>
        <strain evidence="5">IPT5</strain>
    </source>
</reference>
<evidence type="ECO:0000256" key="3">
    <source>
        <dbReference type="ARBA" id="ARBA00022525"/>
    </source>
</evidence>